<dbReference type="Gene3D" id="3.30.70.330">
    <property type="match status" value="2"/>
</dbReference>
<proteinExistence type="predicted"/>
<feature type="domain" description="RRM" evidence="3">
    <location>
        <begin position="9"/>
        <end position="88"/>
    </location>
</feature>
<evidence type="ECO:0000313" key="5">
    <source>
        <dbReference type="Proteomes" id="UP000093000"/>
    </source>
</evidence>
<dbReference type="GO" id="GO:0003723">
    <property type="term" value="F:RNA binding"/>
    <property type="evidence" value="ECO:0007669"/>
    <property type="project" value="UniProtKB-UniRule"/>
</dbReference>
<dbReference type="STRING" id="101091.A0A1C7NG06"/>
<organism evidence="4 5">
    <name type="scientific">Choanephora cucurbitarum</name>
    <dbReference type="NCBI Taxonomy" id="101091"/>
    <lineage>
        <taxon>Eukaryota</taxon>
        <taxon>Fungi</taxon>
        <taxon>Fungi incertae sedis</taxon>
        <taxon>Mucoromycota</taxon>
        <taxon>Mucoromycotina</taxon>
        <taxon>Mucoromycetes</taxon>
        <taxon>Mucorales</taxon>
        <taxon>Mucorineae</taxon>
        <taxon>Choanephoraceae</taxon>
        <taxon>Choanephoroideae</taxon>
        <taxon>Choanephora</taxon>
    </lineage>
</organism>
<dbReference type="Pfam" id="PF00076">
    <property type="entry name" value="RRM_1"/>
    <property type="match status" value="2"/>
</dbReference>
<dbReference type="OrthoDB" id="410044at2759"/>
<evidence type="ECO:0000313" key="4">
    <source>
        <dbReference type="EMBL" id="OBZ87900.1"/>
    </source>
</evidence>
<name>A0A1C7NG06_9FUNG</name>
<dbReference type="PANTHER" id="PTHR10352">
    <property type="entry name" value="EUKARYOTIC TRANSLATION INITIATION FACTOR 3 SUBUNIT G"/>
    <property type="match status" value="1"/>
</dbReference>
<reference evidence="4 5" key="1">
    <citation type="submission" date="2016-03" db="EMBL/GenBank/DDBJ databases">
        <title>Choanephora cucurbitarum.</title>
        <authorList>
            <person name="Min B."/>
            <person name="Park H."/>
            <person name="Park J.-H."/>
            <person name="Shin H.-D."/>
            <person name="Choi I.-G."/>
        </authorList>
    </citation>
    <scope>NUCLEOTIDE SEQUENCE [LARGE SCALE GENOMIC DNA]</scope>
    <source>
        <strain evidence="4 5">KUS-F28377</strain>
    </source>
</reference>
<dbReference type="EMBL" id="LUGH01000190">
    <property type="protein sequence ID" value="OBZ87900.1"/>
    <property type="molecule type" value="Genomic_DNA"/>
</dbReference>
<dbReference type="InterPro" id="IPR012677">
    <property type="entry name" value="Nucleotide-bd_a/b_plait_sf"/>
</dbReference>
<feature type="domain" description="RRM" evidence="3">
    <location>
        <begin position="172"/>
        <end position="252"/>
    </location>
</feature>
<comment type="caution">
    <text evidence="4">The sequence shown here is derived from an EMBL/GenBank/DDBJ whole genome shotgun (WGS) entry which is preliminary data.</text>
</comment>
<dbReference type="SUPFAM" id="SSF54928">
    <property type="entry name" value="RNA-binding domain, RBD"/>
    <property type="match status" value="2"/>
</dbReference>
<dbReference type="InterPro" id="IPR035979">
    <property type="entry name" value="RBD_domain_sf"/>
</dbReference>
<dbReference type="InterPro" id="IPR000504">
    <property type="entry name" value="RRM_dom"/>
</dbReference>
<protein>
    <submittedName>
        <fullName evidence="4">Meiotic activator RIM4</fullName>
    </submittedName>
</protein>
<sequence length="360" mass="41918">MKKKEDPAACVFVASLSKDVPDEELQSDVFQHFLQWGTLSSVKVLKDWLKRPYAFVQFERVEDSKTAIKEAPGTILHGRSIRCEPARFIRSTLSSFGEIEDITVLQPHGKFHSIVVKFRYREDAIKAYLTLRFSDFEQISRHQQRWFVEWASNMDTDNLYGICGNACRLDKSSVFVGNLPQDTQQEELYGLFGSYGKVLNVHLIQKPYNRCSEKKVFAFIKYQHPFEAAQAIDQENGNVFKDKTLRVSYRQQYQRNPCQMTNRIPPLSIAVPPPSPDYFQHKFIEEYGPPQYMPNDTTVPINYAENVNQPNDAAGYTNPFYSTKEYNENACYMEPYPTIVYYAYPPYYPFKQVGYYTKQD</sequence>
<evidence type="ECO:0000256" key="2">
    <source>
        <dbReference type="PROSITE-ProRule" id="PRU00176"/>
    </source>
</evidence>
<evidence type="ECO:0000256" key="1">
    <source>
        <dbReference type="ARBA" id="ARBA00022884"/>
    </source>
</evidence>
<dbReference type="PROSITE" id="PS50102">
    <property type="entry name" value="RRM"/>
    <property type="match status" value="2"/>
</dbReference>
<dbReference type="SMART" id="SM00361">
    <property type="entry name" value="RRM_1"/>
    <property type="match status" value="2"/>
</dbReference>
<dbReference type="AlphaFoldDB" id="A0A1C7NG06"/>
<evidence type="ECO:0000259" key="3">
    <source>
        <dbReference type="PROSITE" id="PS50102"/>
    </source>
</evidence>
<gene>
    <name evidence="4" type="primary">RIM4</name>
    <name evidence="4" type="ORF">A0J61_04051</name>
</gene>
<dbReference type="InterPro" id="IPR003954">
    <property type="entry name" value="RRM_euk-type"/>
</dbReference>
<keyword evidence="5" id="KW-1185">Reference proteome</keyword>
<dbReference type="Proteomes" id="UP000093000">
    <property type="component" value="Unassembled WGS sequence"/>
</dbReference>
<dbReference type="CDD" id="cd00590">
    <property type="entry name" value="RRM_SF"/>
    <property type="match status" value="1"/>
</dbReference>
<accession>A0A1C7NG06</accession>
<keyword evidence="1 2" id="KW-0694">RNA-binding</keyword>
<dbReference type="InParanoid" id="A0A1C7NG06"/>
<dbReference type="SMART" id="SM00360">
    <property type="entry name" value="RRM"/>
    <property type="match status" value="2"/>
</dbReference>